<evidence type="ECO:0000256" key="7">
    <source>
        <dbReference type="PIRNR" id="PIRNR016636"/>
    </source>
</evidence>
<evidence type="ECO:0000313" key="10">
    <source>
        <dbReference type="Proteomes" id="UP000011058"/>
    </source>
</evidence>
<feature type="transmembrane region" description="Helical" evidence="8">
    <location>
        <begin position="6"/>
        <end position="22"/>
    </location>
</feature>
<dbReference type="GO" id="GO:0016746">
    <property type="term" value="F:acyltransferase activity"/>
    <property type="evidence" value="ECO:0007669"/>
    <property type="project" value="UniProtKB-KW"/>
</dbReference>
<evidence type="ECO:0000256" key="4">
    <source>
        <dbReference type="ARBA" id="ARBA00022692"/>
    </source>
</evidence>
<keyword evidence="3 7" id="KW-1003">Cell membrane</keyword>
<dbReference type="HOGENOM" id="CLU_025255_0_1_10"/>
<dbReference type="KEGG" id="fae:FAES_1102"/>
<dbReference type="eggNOG" id="COG1696">
    <property type="taxonomic scope" value="Bacteria"/>
</dbReference>
<evidence type="ECO:0000256" key="2">
    <source>
        <dbReference type="ARBA" id="ARBA00010323"/>
    </source>
</evidence>
<protein>
    <submittedName>
        <fullName evidence="9">Membrane bound O-acyl transferase MBOAT family protein</fullName>
    </submittedName>
</protein>
<reference evidence="9 10" key="1">
    <citation type="journal article" date="2012" name="J. Bacteriol.">
        <title>Genome Sequence of Fibrella aestuarina BUZ 2T, a Filamentous Marine Bacterium.</title>
        <authorList>
            <person name="Filippini M."/>
            <person name="Qi W."/>
            <person name="Blom J."/>
            <person name="Goesmann A."/>
            <person name="Smits T.H."/>
            <person name="Bagheri H.C."/>
        </authorList>
    </citation>
    <scope>NUCLEOTIDE SEQUENCE [LARGE SCALE GENOMIC DNA]</scope>
    <source>
        <strain evidence="10">BUZ 2T</strain>
    </source>
</reference>
<dbReference type="GO" id="GO:0005886">
    <property type="term" value="C:plasma membrane"/>
    <property type="evidence" value="ECO:0007669"/>
    <property type="project" value="UniProtKB-SubCell"/>
</dbReference>
<keyword evidence="6 7" id="KW-0472">Membrane</keyword>
<keyword evidence="7 9" id="KW-0808">Transferase</keyword>
<evidence type="ECO:0000256" key="8">
    <source>
        <dbReference type="SAM" id="Phobius"/>
    </source>
</evidence>
<organism evidence="9 10">
    <name type="scientific">Fibrella aestuarina BUZ 2</name>
    <dbReference type="NCBI Taxonomy" id="1166018"/>
    <lineage>
        <taxon>Bacteria</taxon>
        <taxon>Pseudomonadati</taxon>
        <taxon>Bacteroidota</taxon>
        <taxon>Cytophagia</taxon>
        <taxon>Cytophagales</taxon>
        <taxon>Spirosomataceae</taxon>
        <taxon>Fibrella</taxon>
    </lineage>
</organism>
<dbReference type="InterPro" id="IPR028362">
    <property type="entry name" value="AlgI"/>
</dbReference>
<dbReference type="OrthoDB" id="9805788at2"/>
<accession>I0K4Q9</accession>
<dbReference type="PANTHER" id="PTHR13285:SF18">
    <property type="entry name" value="PROTEIN-CYSTEINE N-PALMITOYLTRANSFERASE RASP"/>
    <property type="match status" value="1"/>
</dbReference>
<evidence type="ECO:0000256" key="1">
    <source>
        <dbReference type="ARBA" id="ARBA00004651"/>
    </source>
</evidence>
<dbReference type="Proteomes" id="UP000011058">
    <property type="component" value="Chromosome"/>
</dbReference>
<gene>
    <name evidence="9" type="ORF">FAES_1102</name>
</gene>
<proteinExistence type="inferred from homology"/>
<feature type="transmembrane region" description="Helical" evidence="8">
    <location>
        <begin position="479"/>
        <end position="502"/>
    </location>
</feature>
<evidence type="ECO:0000256" key="3">
    <source>
        <dbReference type="ARBA" id="ARBA00022475"/>
    </source>
</evidence>
<evidence type="ECO:0000256" key="5">
    <source>
        <dbReference type="ARBA" id="ARBA00022989"/>
    </source>
</evidence>
<dbReference type="InterPro" id="IPR004299">
    <property type="entry name" value="MBOAT_fam"/>
</dbReference>
<keyword evidence="7" id="KW-0012">Acyltransferase</keyword>
<dbReference type="RefSeq" id="WP_015330212.1">
    <property type="nucleotide sequence ID" value="NC_020054.1"/>
</dbReference>
<keyword evidence="10" id="KW-1185">Reference proteome</keyword>
<dbReference type="InterPro" id="IPR051085">
    <property type="entry name" value="MB_O-acyltransferase"/>
</dbReference>
<feature type="transmembrane region" description="Helical" evidence="8">
    <location>
        <begin position="76"/>
        <end position="95"/>
    </location>
</feature>
<evidence type="ECO:0000256" key="6">
    <source>
        <dbReference type="ARBA" id="ARBA00023136"/>
    </source>
</evidence>
<dbReference type="PATRIC" id="fig|1166018.3.peg.2823"/>
<dbReference type="PIRSF" id="PIRSF500217">
    <property type="entry name" value="AlgI"/>
    <property type="match status" value="1"/>
</dbReference>
<sequence>MLFDSLQFLLYFTVVTLTYYSLPKGNGRWSLLLIASCYFYAVFQPTYIFILFLTIVIDYIAGIWLEKTPVGRGRKWLLILSLLSNVGILAFFKYLGFFTENIAWVFNHLDLPVLAEHVTHVANRLFLKVIEVFGQSGVSSYKDNMAILPIGLSFHTFQAMSYTIEVYRGNQKAERHFGIYALYVMFYPQLVAGPIERPQNVLHQFHTHFAYDFENVKAGLMRMAFGFFKKCVIADRIAMMVDPAYADPANHSGLSLLIATFFYTFQIYCDFSAYSDIAIGTARVMGFTLMENFKAPYVAHSITEFWRRWHLSLSTWFRDYLYIPLGGNRKGEFRRNLNQMTVFLASGLWHGANWTYVIWGGLHGLYQVGAGLRDKWLGKTGERPITQQAGGAVGGRLWHVGNVLITFALVMLTWVFFRATSVRSALLILKKIATFSPVGGFQSPLNSTELWFSVALIGFLLVKESTYLTIPTRSTPRFFALMTVLVLVIYFFGVFTSNQFIYFQF</sequence>
<name>I0K4Q9_9BACT</name>
<comment type="similarity">
    <text evidence="2 7">Belongs to the membrane-bound acyltransferase family.</text>
</comment>
<dbReference type="Pfam" id="PF03062">
    <property type="entry name" value="MBOAT"/>
    <property type="match status" value="1"/>
</dbReference>
<dbReference type="PANTHER" id="PTHR13285">
    <property type="entry name" value="ACYLTRANSFERASE"/>
    <property type="match status" value="1"/>
</dbReference>
<dbReference type="EMBL" id="HE796683">
    <property type="protein sequence ID" value="CCG99112.1"/>
    <property type="molecule type" value="Genomic_DNA"/>
</dbReference>
<feature type="transmembrane region" description="Helical" evidence="8">
    <location>
        <begin position="29"/>
        <end position="56"/>
    </location>
</feature>
<dbReference type="InterPro" id="IPR024194">
    <property type="entry name" value="Ac/AlaTfrase_AlgI/DltB"/>
</dbReference>
<keyword evidence="5 8" id="KW-1133">Transmembrane helix</keyword>
<feature type="transmembrane region" description="Helical" evidence="8">
    <location>
        <begin position="397"/>
        <end position="417"/>
    </location>
</feature>
<dbReference type="GO" id="GO:0042121">
    <property type="term" value="P:alginic acid biosynthetic process"/>
    <property type="evidence" value="ECO:0007669"/>
    <property type="project" value="InterPro"/>
</dbReference>
<comment type="subcellular location">
    <subcellularLocation>
        <location evidence="1">Cell membrane</location>
        <topology evidence="1">Multi-pass membrane protein</topology>
    </subcellularLocation>
</comment>
<keyword evidence="4 8" id="KW-0812">Transmembrane</keyword>
<dbReference type="PIRSF" id="PIRSF016636">
    <property type="entry name" value="AlgI_DltB"/>
    <property type="match status" value="1"/>
</dbReference>
<dbReference type="STRING" id="1166018.FAES_1102"/>
<evidence type="ECO:0000313" key="9">
    <source>
        <dbReference type="EMBL" id="CCG99112.1"/>
    </source>
</evidence>
<dbReference type="AlphaFoldDB" id="I0K4Q9"/>